<gene>
    <name evidence="2" type="ORF">CEXT_451741</name>
</gene>
<evidence type="ECO:0000313" key="3">
    <source>
        <dbReference type="Proteomes" id="UP001054945"/>
    </source>
</evidence>
<feature type="transmembrane region" description="Helical" evidence="1">
    <location>
        <begin position="20"/>
        <end position="47"/>
    </location>
</feature>
<proteinExistence type="predicted"/>
<comment type="caution">
    <text evidence="2">The sequence shown here is derived from an EMBL/GenBank/DDBJ whole genome shotgun (WGS) entry which is preliminary data.</text>
</comment>
<dbReference type="EMBL" id="BPLR01011269">
    <property type="protein sequence ID" value="GIY45402.1"/>
    <property type="molecule type" value="Genomic_DNA"/>
</dbReference>
<dbReference type="AlphaFoldDB" id="A0AAV4TKU1"/>
<keyword evidence="1" id="KW-1133">Transmembrane helix</keyword>
<accession>A0AAV4TKU1</accession>
<evidence type="ECO:0000313" key="2">
    <source>
        <dbReference type="EMBL" id="GIY45402.1"/>
    </source>
</evidence>
<sequence>MNEEVTEPPGGTSQAKVNRLIYALFLCHQNFFFALLPQRLLALLSFARHPFPYALRHNTVPCFIRYLYRITSMYFCMVEEQIAYGRREKMGAEIPLPRGRNQERKEITVMISCP</sequence>
<organism evidence="2 3">
    <name type="scientific">Caerostris extrusa</name>
    <name type="common">Bark spider</name>
    <name type="synonym">Caerostris bankana</name>
    <dbReference type="NCBI Taxonomy" id="172846"/>
    <lineage>
        <taxon>Eukaryota</taxon>
        <taxon>Metazoa</taxon>
        <taxon>Ecdysozoa</taxon>
        <taxon>Arthropoda</taxon>
        <taxon>Chelicerata</taxon>
        <taxon>Arachnida</taxon>
        <taxon>Araneae</taxon>
        <taxon>Araneomorphae</taxon>
        <taxon>Entelegynae</taxon>
        <taxon>Araneoidea</taxon>
        <taxon>Araneidae</taxon>
        <taxon>Caerostris</taxon>
    </lineage>
</organism>
<keyword evidence="1" id="KW-0812">Transmembrane</keyword>
<dbReference type="Proteomes" id="UP001054945">
    <property type="component" value="Unassembled WGS sequence"/>
</dbReference>
<name>A0AAV4TKU1_CAEEX</name>
<protein>
    <submittedName>
        <fullName evidence="2">Uncharacterized protein</fullName>
    </submittedName>
</protein>
<keyword evidence="3" id="KW-1185">Reference proteome</keyword>
<evidence type="ECO:0000256" key="1">
    <source>
        <dbReference type="SAM" id="Phobius"/>
    </source>
</evidence>
<reference evidence="2 3" key="1">
    <citation type="submission" date="2021-06" db="EMBL/GenBank/DDBJ databases">
        <title>Caerostris extrusa draft genome.</title>
        <authorList>
            <person name="Kono N."/>
            <person name="Arakawa K."/>
        </authorList>
    </citation>
    <scope>NUCLEOTIDE SEQUENCE [LARGE SCALE GENOMIC DNA]</scope>
</reference>
<keyword evidence="1" id="KW-0472">Membrane</keyword>